<keyword evidence="1" id="KW-1133">Transmembrane helix</keyword>
<evidence type="ECO:0000256" key="1">
    <source>
        <dbReference type="SAM" id="Phobius"/>
    </source>
</evidence>
<proteinExistence type="predicted"/>
<protein>
    <submittedName>
        <fullName evidence="2">Uncharacterized protein</fullName>
    </submittedName>
</protein>
<keyword evidence="3" id="KW-1185">Reference proteome</keyword>
<evidence type="ECO:0000313" key="2">
    <source>
        <dbReference type="EMBL" id="GGL40780.1"/>
    </source>
</evidence>
<name>A0A830EY30_9EURY</name>
<accession>A0A830EY30</accession>
<evidence type="ECO:0000313" key="3">
    <source>
        <dbReference type="Proteomes" id="UP000628840"/>
    </source>
</evidence>
<comment type="caution">
    <text evidence="2">The sequence shown here is derived from an EMBL/GenBank/DDBJ whole genome shotgun (WGS) entry which is preliminary data.</text>
</comment>
<keyword evidence="1" id="KW-0812">Transmembrane</keyword>
<feature type="transmembrane region" description="Helical" evidence="1">
    <location>
        <begin position="7"/>
        <end position="26"/>
    </location>
</feature>
<dbReference type="AlphaFoldDB" id="A0A830EY30"/>
<organism evidence="2 3">
    <name type="scientific">Halarchaeum grantii</name>
    <dbReference type="NCBI Taxonomy" id="1193105"/>
    <lineage>
        <taxon>Archaea</taxon>
        <taxon>Methanobacteriati</taxon>
        <taxon>Methanobacteriota</taxon>
        <taxon>Stenosarchaea group</taxon>
        <taxon>Halobacteria</taxon>
        <taxon>Halobacteriales</taxon>
        <taxon>Halobacteriaceae</taxon>
    </lineage>
</organism>
<reference evidence="2 3" key="1">
    <citation type="journal article" date="2019" name="Int. J. Syst. Evol. Microbiol.">
        <title>The Global Catalogue of Microorganisms (GCM) 10K type strain sequencing project: providing services to taxonomists for standard genome sequencing and annotation.</title>
        <authorList>
            <consortium name="The Broad Institute Genomics Platform"/>
            <consortium name="The Broad Institute Genome Sequencing Center for Infectious Disease"/>
            <person name="Wu L."/>
            <person name="Ma J."/>
        </authorList>
    </citation>
    <scope>NUCLEOTIDE SEQUENCE [LARGE SCALE GENOMIC DNA]</scope>
    <source>
        <strain evidence="2 3">JCM 19585</strain>
    </source>
</reference>
<sequence length="82" mass="8393">MASKPSIGGYIATIVTATGFAAVFALDLFSTGGVLALIGAVAFLIVVCTVFFVAIHSLVKEWLTYAITSAGLPSPELAAEDD</sequence>
<dbReference type="Proteomes" id="UP000628840">
    <property type="component" value="Unassembled WGS sequence"/>
</dbReference>
<keyword evidence="1" id="KW-0472">Membrane</keyword>
<dbReference type="EMBL" id="BMPF01000004">
    <property type="protein sequence ID" value="GGL40780.1"/>
    <property type="molecule type" value="Genomic_DNA"/>
</dbReference>
<gene>
    <name evidence="2" type="ORF">GCM10009037_25640</name>
</gene>
<dbReference type="RefSeq" id="WP_188884095.1">
    <property type="nucleotide sequence ID" value="NZ_BMPF01000004.1"/>
</dbReference>
<feature type="transmembrane region" description="Helical" evidence="1">
    <location>
        <begin position="32"/>
        <end position="55"/>
    </location>
</feature>